<dbReference type="Proteomes" id="UP001066276">
    <property type="component" value="Chromosome 3_1"/>
</dbReference>
<protein>
    <submittedName>
        <fullName evidence="2">Uncharacterized protein</fullName>
    </submittedName>
</protein>
<feature type="compositionally biased region" description="Basic and acidic residues" evidence="1">
    <location>
        <begin position="139"/>
        <end position="151"/>
    </location>
</feature>
<feature type="region of interest" description="Disordered" evidence="1">
    <location>
        <begin position="92"/>
        <end position="151"/>
    </location>
</feature>
<dbReference type="AlphaFoldDB" id="A0AAV7UDR2"/>
<gene>
    <name evidence="2" type="ORF">NDU88_003879</name>
</gene>
<organism evidence="2 3">
    <name type="scientific">Pleurodeles waltl</name>
    <name type="common">Iberian ribbed newt</name>
    <dbReference type="NCBI Taxonomy" id="8319"/>
    <lineage>
        <taxon>Eukaryota</taxon>
        <taxon>Metazoa</taxon>
        <taxon>Chordata</taxon>
        <taxon>Craniata</taxon>
        <taxon>Vertebrata</taxon>
        <taxon>Euteleostomi</taxon>
        <taxon>Amphibia</taxon>
        <taxon>Batrachia</taxon>
        <taxon>Caudata</taxon>
        <taxon>Salamandroidea</taxon>
        <taxon>Salamandridae</taxon>
        <taxon>Pleurodelinae</taxon>
        <taxon>Pleurodeles</taxon>
    </lineage>
</organism>
<name>A0AAV7UDR2_PLEWA</name>
<evidence type="ECO:0000256" key="1">
    <source>
        <dbReference type="SAM" id="MobiDB-lite"/>
    </source>
</evidence>
<dbReference type="EMBL" id="JANPWB010000005">
    <property type="protein sequence ID" value="KAJ1187100.1"/>
    <property type="molecule type" value="Genomic_DNA"/>
</dbReference>
<comment type="caution">
    <text evidence="2">The sequence shown here is derived from an EMBL/GenBank/DDBJ whole genome shotgun (WGS) entry which is preliminary data.</text>
</comment>
<feature type="compositionally biased region" description="Basic and acidic residues" evidence="1">
    <location>
        <begin position="105"/>
        <end position="118"/>
    </location>
</feature>
<keyword evidence="3" id="KW-1185">Reference proteome</keyword>
<evidence type="ECO:0000313" key="3">
    <source>
        <dbReference type="Proteomes" id="UP001066276"/>
    </source>
</evidence>
<sequence length="151" mass="16531">MKTAGTSNSDLVYNKTRTITALDHDSGTPSLTAALGKGACDGSDRSDPHSIAPSTVSAWVAPEATHRAALHIGYTRDERAVKGEFPERKEEFVRSGNLQEGVSGADRRIERTREERSRRSSGVPGERTRLEPRALTVPTRDEDCWPREADA</sequence>
<evidence type="ECO:0000313" key="2">
    <source>
        <dbReference type="EMBL" id="KAJ1187100.1"/>
    </source>
</evidence>
<reference evidence="2" key="1">
    <citation type="journal article" date="2022" name="bioRxiv">
        <title>Sequencing and chromosome-scale assembly of the giantPleurodeles waltlgenome.</title>
        <authorList>
            <person name="Brown T."/>
            <person name="Elewa A."/>
            <person name="Iarovenko S."/>
            <person name="Subramanian E."/>
            <person name="Araus A.J."/>
            <person name="Petzold A."/>
            <person name="Susuki M."/>
            <person name="Suzuki K.-i.T."/>
            <person name="Hayashi T."/>
            <person name="Toyoda A."/>
            <person name="Oliveira C."/>
            <person name="Osipova E."/>
            <person name="Leigh N.D."/>
            <person name="Simon A."/>
            <person name="Yun M.H."/>
        </authorList>
    </citation>
    <scope>NUCLEOTIDE SEQUENCE</scope>
    <source>
        <strain evidence="2">20211129_DDA</strain>
        <tissue evidence="2">Liver</tissue>
    </source>
</reference>
<accession>A0AAV7UDR2</accession>
<proteinExistence type="predicted"/>